<reference evidence="5 6" key="1">
    <citation type="submission" date="2020-12" db="EMBL/GenBank/DDBJ databases">
        <title>Microbacterium sp. HY060.</title>
        <authorList>
            <person name="Zhou J."/>
        </authorList>
    </citation>
    <scope>NUCLEOTIDE SEQUENCE [LARGE SCALE GENOMIC DNA]</scope>
    <source>
        <strain evidence="5 6">HY60</strain>
    </source>
</reference>
<gene>
    <name evidence="5" type="ORF">HCR76_04640</name>
</gene>
<dbReference type="InterPro" id="IPR010982">
    <property type="entry name" value="Lambda_DNA-bd_dom_sf"/>
</dbReference>
<evidence type="ECO:0000313" key="5">
    <source>
        <dbReference type="EMBL" id="QPZ39354.1"/>
    </source>
</evidence>
<dbReference type="CDD" id="cd06267">
    <property type="entry name" value="PBP1_LacI_sugar_binding-like"/>
    <property type="match status" value="1"/>
</dbReference>
<dbReference type="PROSITE" id="PS50932">
    <property type="entry name" value="HTH_LACI_2"/>
    <property type="match status" value="1"/>
</dbReference>
<dbReference type="Gene3D" id="3.40.50.2300">
    <property type="match status" value="2"/>
</dbReference>
<accession>A0ABX6YKJ8</accession>
<dbReference type="PROSITE" id="PS00356">
    <property type="entry name" value="HTH_LACI_1"/>
    <property type="match status" value="1"/>
</dbReference>
<dbReference type="RefSeq" id="WP_166988669.1">
    <property type="nucleotide sequence ID" value="NZ_CP061169.1"/>
</dbReference>
<dbReference type="GO" id="GO:0003677">
    <property type="term" value="F:DNA binding"/>
    <property type="evidence" value="ECO:0007669"/>
    <property type="project" value="UniProtKB-KW"/>
</dbReference>
<dbReference type="SMART" id="SM00354">
    <property type="entry name" value="HTH_LACI"/>
    <property type="match status" value="1"/>
</dbReference>
<name>A0ABX6YKJ8_9MICO</name>
<evidence type="ECO:0000256" key="2">
    <source>
        <dbReference type="ARBA" id="ARBA00023125"/>
    </source>
</evidence>
<evidence type="ECO:0000256" key="3">
    <source>
        <dbReference type="ARBA" id="ARBA00023163"/>
    </source>
</evidence>
<keyword evidence="6" id="KW-1185">Reference proteome</keyword>
<organism evidence="5 6">
    <name type="scientific">Paramicrobacterium chengjingii</name>
    <dbReference type="NCBI Taxonomy" id="2769067"/>
    <lineage>
        <taxon>Bacteria</taxon>
        <taxon>Bacillati</taxon>
        <taxon>Actinomycetota</taxon>
        <taxon>Actinomycetes</taxon>
        <taxon>Micrococcales</taxon>
        <taxon>Microbacteriaceae</taxon>
        <taxon>Paramicrobacterium</taxon>
    </lineage>
</organism>
<dbReference type="Pfam" id="PF00356">
    <property type="entry name" value="LacI"/>
    <property type="match status" value="1"/>
</dbReference>
<dbReference type="InterPro" id="IPR000843">
    <property type="entry name" value="HTH_LacI"/>
</dbReference>
<evidence type="ECO:0000259" key="4">
    <source>
        <dbReference type="PROSITE" id="PS50932"/>
    </source>
</evidence>
<proteinExistence type="predicted"/>
<feature type="domain" description="HTH lacI-type" evidence="4">
    <location>
        <begin position="15"/>
        <end position="69"/>
    </location>
</feature>
<dbReference type="Pfam" id="PF13377">
    <property type="entry name" value="Peripla_BP_3"/>
    <property type="match status" value="1"/>
</dbReference>
<protein>
    <submittedName>
        <fullName evidence="5">LacI family DNA-binding transcriptional regulator</fullName>
    </submittedName>
</protein>
<evidence type="ECO:0000313" key="6">
    <source>
        <dbReference type="Proteomes" id="UP000662814"/>
    </source>
</evidence>
<keyword evidence="1" id="KW-0805">Transcription regulation</keyword>
<dbReference type="PANTHER" id="PTHR30146:SF109">
    <property type="entry name" value="HTH-TYPE TRANSCRIPTIONAL REGULATOR GALS"/>
    <property type="match status" value="1"/>
</dbReference>
<dbReference type="EMBL" id="CP061169">
    <property type="protein sequence ID" value="QPZ39354.1"/>
    <property type="molecule type" value="Genomic_DNA"/>
</dbReference>
<dbReference type="Proteomes" id="UP000662814">
    <property type="component" value="Chromosome"/>
</dbReference>
<dbReference type="SUPFAM" id="SSF47413">
    <property type="entry name" value="lambda repressor-like DNA-binding domains"/>
    <property type="match status" value="1"/>
</dbReference>
<dbReference type="PANTHER" id="PTHR30146">
    <property type="entry name" value="LACI-RELATED TRANSCRIPTIONAL REPRESSOR"/>
    <property type="match status" value="1"/>
</dbReference>
<dbReference type="Gene3D" id="1.10.260.40">
    <property type="entry name" value="lambda repressor-like DNA-binding domains"/>
    <property type="match status" value="1"/>
</dbReference>
<evidence type="ECO:0000256" key="1">
    <source>
        <dbReference type="ARBA" id="ARBA00023015"/>
    </source>
</evidence>
<dbReference type="CDD" id="cd01392">
    <property type="entry name" value="HTH_LacI"/>
    <property type="match status" value="1"/>
</dbReference>
<sequence length="363" mass="39629">MDETAKDERPTNRQPSIKDVAAKAGVSWRTVSNVIHGHRYLRPETKEKVESAIAELGYRPRVAARQLRGGKSNLLTLAVPYISHPYFARLAHAVVEAAGREKYDVLIDETHGRIEREKRVARGYGSILTDGIIFSPLSMTVEEIVENRDSTPLVLLGEHLLNPHIDHVILDNVTSTQEATEHVISSGRRRIGFLGYLALGTLGTADLRFEGYKKALDAAGIPFDPGLVVGAAHSDPEDASFGPEGDYSREEGFARAESLIGRIGDFDAIICANDLLAIGLLHAFRLHDVRVPEDVMVLGWDNAPEGAFTAPSLTTVSPDLDSVATYAVEALLRRIDDPAAEPSGQVAPHELVLRESTEGIEHR</sequence>
<dbReference type="InterPro" id="IPR028082">
    <property type="entry name" value="Peripla_BP_I"/>
</dbReference>
<dbReference type="SUPFAM" id="SSF53822">
    <property type="entry name" value="Periplasmic binding protein-like I"/>
    <property type="match status" value="1"/>
</dbReference>
<keyword evidence="3" id="KW-0804">Transcription</keyword>
<dbReference type="InterPro" id="IPR046335">
    <property type="entry name" value="LacI/GalR-like_sensor"/>
</dbReference>
<keyword evidence="2 5" id="KW-0238">DNA-binding</keyword>